<name>A0ABP8KA79_9MICO</name>
<gene>
    <name evidence="1" type="ORF">GCM10023153_31380</name>
</gene>
<evidence type="ECO:0000313" key="1">
    <source>
        <dbReference type="EMBL" id="GAA4402339.1"/>
    </source>
</evidence>
<dbReference type="InterPro" id="IPR009061">
    <property type="entry name" value="DNA-bd_dom_put_sf"/>
</dbReference>
<protein>
    <recommendedName>
        <fullName evidence="3">Helix-turn-helix domain-containing protein</fullName>
    </recommendedName>
</protein>
<dbReference type="EMBL" id="BAABFX010000047">
    <property type="protein sequence ID" value="GAA4402339.1"/>
    <property type="molecule type" value="Genomic_DNA"/>
</dbReference>
<evidence type="ECO:0008006" key="3">
    <source>
        <dbReference type="Google" id="ProtNLM"/>
    </source>
</evidence>
<organism evidence="1 2">
    <name type="scientific">Ornithinibacter aureus</name>
    <dbReference type="NCBI Taxonomy" id="622664"/>
    <lineage>
        <taxon>Bacteria</taxon>
        <taxon>Bacillati</taxon>
        <taxon>Actinomycetota</taxon>
        <taxon>Actinomycetes</taxon>
        <taxon>Micrococcales</taxon>
        <taxon>Intrasporangiaceae</taxon>
        <taxon>Ornithinibacter</taxon>
    </lineage>
</organism>
<reference evidence="2" key="1">
    <citation type="journal article" date="2019" name="Int. J. Syst. Evol. Microbiol.">
        <title>The Global Catalogue of Microorganisms (GCM) 10K type strain sequencing project: providing services to taxonomists for standard genome sequencing and annotation.</title>
        <authorList>
            <consortium name="The Broad Institute Genomics Platform"/>
            <consortium name="The Broad Institute Genome Sequencing Center for Infectious Disease"/>
            <person name="Wu L."/>
            <person name="Ma J."/>
        </authorList>
    </citation>
    <scope>NUCLEOTIDE SEQUENCE [LARGE SCALE GENOMIC DNA]</scope>
    <source>
        <strain evidence="2">JCM 17738</strain>
    </source>
</reference>
<proteinExistence type="predicted"/>
<keyword evidence="2" id="KW-1185">Reference proteome</keyword>
<comment type="caution">
    <text evidence="1">The sequence shown here is derived from an EMBL/GenBank/DDBJ whole genome shotgun (WGS) entry which is preliminary data.</text>
</comment>
<evidence type="ECO:0000313" key="2">
    <source>
        <dbReference type="Proteomes" id="UP001500390"/>
    </source>
</evidence>
<dbReference type="NCBIfam" id="TIGR01764">
    <property type="entry name" value="excise"/>
    <property type="match status" value="1"/>
</dbReference>
<dbReference type="InterPro" id="IPR010093">
    <property type="entry name" value="SinI_DNA-bd"/>
</dbReference>
<sequence length="112" mass="12141">MSAGGDARRDLGHAERTVRGGVRKIGWSKVAPKGWFSCVGIVGGAHMNPTIHHRSYESLAHAADRTGVSIRTLRRRIACGQLAAYRTGRLIRVDPGDVDRLLAPIPTGFSRL</sequence>
<dbReference type="Proteomes" id="UP001500390">
    <property type="component" value="Unassembled WGS sequence"/>
</dbReference>
<accession>A0ABP8KA79</accession>
<dbReference type="SUPFAM" id="SSF46955">
    <property type="entry name" value="Putative DNA-binding domain"/>
    <property type="match status" value="1"/>
</dbReference>